<dbReference type="RefSeq" id="XP_022313221.1">
    <property type="nucleotide sequence ID" value="XM_022457513.1"/>
</dbReference>
<dbReference type="InterPro" id="IPR000571">
    <property type="entry name" value="Znf_CCCH"/>
</dbReference>
<dbReference type="Proteomes" id="UP000694844">
    <property type="component" value="Chromosome 2"/>
</dbReference>
<keyword evidence="2 5" id="KW-0479">Metal-binding</keyword>
<dbReference type="AlphaFoldDB" id="A0A8B8CF77"/>
<dbReference type="PANTHER" id="PTHR15092">
    <property type="entry name" value="POLY A -SPECIFIC RIBONUCLEASE/TARGET OF EGR1, MEMBER 1"/>
    <property type="match status" value="1"/>
</dbReference>
<dbReference type="InterPro" id="IPR006941">
    <property type="entry name" value="RNase_CAF1"/>
</dbReference>
<dbReference type="PANTHER" id="PTHR15092:SF37">
    <property type="entry name" value="TARGET OF EGR1 PROTEIN 1"/>
    <property type="match status" value="1"/>
</dbReference>
<dbReference type="GeneID" id="111118179"/>
<dbReference type="GO" id="GO:0000175">
    <property type="term" value="F:3'-5'-RNA exonuclease activity"/>
    <property type="evidence" value="ECO:0007669"/>
    <property type="project" value="TreeGrafter"/>
</dbReference>
<organism evidence="8 9">
    <name type="scientific">Crassostrea virginica</name>
    <name type="common">Eastern oyster</name>
    <dbReference type="NCBI Taxonomy" id="6565"/>
    <lineage>
        <taxon>Eukaryota</taxon>
        <taxon>Metazoa</taxon>
        <taxon>Spiralia</taxon>
        <taxon>Lophotrochozoa</taxon>
        <taxon>Mollusca</taxon>
        <taxon>Bivalvia</taxon>
        <taxon>Autobranchia</taxon>
        <taxon>Pteriomorphia</taxon>
        <taxon>Ostreida</taxon>
        <taxon>Ostreoidea</taxon>
        <taxon>Ostreidae</taxon>
        <taxon>Crassostrea</taxon>
    </lineage>
</organism>
<proteinExistence type="inferred from homology"/>
<gene>
    <name evidence="9" type="primary">LOC111118179</name>
</gene>
<evidence type="ECO:0000256" key="1">
    <source>
        <dbReference type="ARBA" id="ARBA00008372"/>
    </source>
</evidence>
<evidence type="ECO:0000313" key="8">
    <source>
        <dbReference type="Proteomes" id="UP000694844"/>
    </source>
</evidence>
<reference evidence="9" key="1">
    <citation type="submission" date="2025-08" db="UniProtKB">
        <authorList>
            <consortium name="RefSeq"/>
        </authorList>
    </citation>
    <scope>IDENTIFICATION</scope>
    <source>
        <tissue evidence="9">Whole sample</tissue>
    </source>
</reference>
<sequence length="482" mass="54506">MVFRRMSVRFESVPVLDVNTNNIEVLWPSLMKAMDSSTFIAVDTELSGIGTRKTLMAKSVEDRYKGTAENAKTRSVVSLGLSCFKLTHVDTKPKKQAGNMSDDSFVDKHSSTSCHTWNFLVQTYNIMALCQEEYVVEPSSLKFLVEHGFDFNKQYSSGVGYYRGNDKPDLISDKKCLRSVFTALVKTKKPVVFHNALTDLVFLYQNFYASLPSAMSTFIADLTEIFTGGVYDTKYVTDYVHRMPASYLEYVFRKSQRDNVQRYNTERSSVTINILPYPASDTVNYCKCGLPQGSLQGTDPDQETLQAIKEHICLGFAGHGWCSSGDRCSKSHDIDLILDMDHLVQTRKSRKRKRRNRNQQSDNGDSDESQEPVNNQFTKDQFEEFMSKRLGSGEICQHAGCHRAGFDSFMTGFSFAVYISKYGSYKGSSNLDDCGMEAFKNNVYLSGKNMPLTIVKSAFSKTSKDHKEKIKRISEIVKNSDI</sequence>
<accession>A0A8B8CF77</accession>
<evidence type="ECO:0000259" key="7">
    <source>
        <dbReference type="PROSITE" id="PS50103"/>
    </source>
</evidence>
<feature type="region of interest" description="Disordered" evidence="6">
    <location>
        <begin position="347"/>
        <end position="374"/>
    </location>
</feature>
<feature type="compositionally biased region" description="Basic residues" evidence="6">
    <location>
        <begin position="347"/>
        <end position="357"/>
    </location>
</feature>
<evidence type="ECO:0000256" key="2">
    <source>
        <dbReference type="ARBA" id="ARBA00022723"/>
    </source>
</evidence>
<dbReference type="SUPFAM" id="SSF90229">
    <property type="entry name" value="CCCH zinc finger"/>
    <property type="match status" value="1"/>
</dbReference>
<feature type="domain" description="C3H1-type" evidence="7">
    <location>
        <begin position="312"/>
        <end position="335"/>
    </location>
</feature>
<dbReference type="Pfam" id="PF04857">
    <property type="entry name" value="CAF1"/>
    <property type="match status" value="1"/>
</dbReference>
<evidence type="ECO:0000256" key="3">
    <source>
        <dbReference type="ARBA" id="ARBA00022771"/>
    </source>
</evidence>
<dbReference type="PROSITE" id="PS50103">
    <property type="entry name" value="ZF_C3H1"/>
    <property type="match status" value="1"/>
</dbReference>
<dbReference type="GO" id="GO:0034472">
    <property type="term" value="P:snRNA 3'-end processing"/>
    <property type="evidence" value="ECO:0007669"/>
    <property type="project" value="TreeGrafter"/>
</dbReference>
<dbReference type="Gene3D" id="6.10.250.3220">
    <property type="match status" value="1"/>
</dbReference>
<protein>
    <submittedName>
        <fullName evidence="9">Target of EGR1 protein 1-like</fullName>
    </submittedName>
</protein>
<keyword evidence="4 5" id="KW-0862">Zinc</keyword>
<dbReference type="InterPro" id="IPR036397">
    <property type="entry name" value="RNaseH_sf"/>
</dbReference>
<dbReference type="GO" id="GO:0008270">
    <property type="term" value="F:zinc ion binding"/>
    <property type="evidence" value="ECO:0007669"/>
    <property type="project" value="UniProtKB-KW"/>
</dbReference>
<dbReference type="KEGG" id="cvn:111118179"/>
<dbReference type="InterPro" id="IPR036855">
    <property type="entry name" value="Znf_CCCH_sf"/>
</dbReference>
<evidence type="ECO:0000256" key="4">
    <source>
        <dbReference type="ARBA" id="ARBA00022833"/>
    </source>
</evidence>
<keyword evidence="8" id="KW-1185">Reference proteome</keyword>
<dbReference type="OrthoDB" id="414075at2759"/>
<dbReference type="InterPro" id="IPR012337">
    <property type="entry name" value="RNaseH-like_sf"/>
</dbReference>
<comment type="similarity">
    <text evidence="1">Belongs to the CAF1 family.</text>
</comment>
<feature type="zinc finger region" description="C3H1-type" evidence="5">
    <location>
        <begin position="312"/>
        <end position="335"/>
    </location>
</feature>
<name>A0A8B8CF77_CRAVI</name>
<evidence type="ECO:0000313" key="9">
    <source>
        <dbReference type="RefSeq" id="XP_022313221.1"/>
    </source>
</evidence>
<evidence type="ECO:0000256" key="5">
    <source>
        <dbReference type="PROSITE-ProRule" id="PRU00723"/>
    </source>
</evidence>
<dbReference type="Gene3D" id="3.30.420.10">
    <property type="entry name" value="Ribonuclease H-like superfamily/Ribonuclease H"/>
    <property type="match status" value="2"/>
</dbReference>
<dbReference type="GO" id="GO:0015030">
    <property type="term" value="C:Cajal body"/>
    <property type="evidence" value="ECO:0007669"/>
    <property type="project" value="TreeGrafter"/>
</dbReference>
<dbReference type="GO" id="GO:0017069">
    <property type="term" value="F:snRNA binding"/>
    <property type="evidence" value="ECO:0007669"/>
    <property type="project" value="TreeGrafter"/>
</dbReference>
<dbReference type="SUPFAM" id="SSF53098">
    <property type="entry name" value="Ribonuclease H-like"/>
    <property type="match status" value="1"/>
</dbReference>
<evidence type="ECO:0000256" key="6">
    <source>
        <dbReference type="SAM" id="MobiDB-lite"/>
    </source>
</evidence>
<keyword evidence="3 5" id="KW-0863">Zinc-finger</keyword>
<dbReference type="InterPro" id="IPR051181">
    <property type="entry name" value="CAF1_poly(A)_ribonucleases"/>
</dbReference>